<organism evidence="2 3">
    <name type="scientific">Tanacetum coccineum</name>
    <dbReference type="NCBI Taxonomy" id="301880"/>
    <lineage>
        <taxon>Eukaryota</taxon>
        <taxon>Viridiplantae</taxon>
        <taxon>Streptophyta</taxon>
        <taxon>Embryophyta</taxon>
        <taxon>Tracheophyta</taxon>
        <taxon>Spermatophyta</taxon>
        <taxon>Magnoliopsida</taxon>
        <taxon>eudicotyledons</taxon>
        <taxon>Gunneridae</taxon>
        <taxon>Pentapetalae</taxon>
        <taxon>asterids</taxon>
        <taxon>campanulids</taxon>
        <taxon>Asterales</taxon>
        <taxon>Asteraceae</taxon>
        <taxon>Asteroideae</taxon>
        <taxon>Anthemideae</taxon>
        <taxon>Anthemidinae</taxon>
        <taxon>Tanacetum</taxon>
    </lineage>
</organism>
<accession>A0ABQ5GF76</accession>
<reference evidence="2" key="1">
    <citation type="journal article" date="2022" name="Int. J. Mol. Sci.">
        <title>Draft Genome of Tanacetum Coccineum: Genomic Comparison of Closely Related Tanacetum-Family Plants.</title>
        <authorList>
            <person name="Yamashiro T."/>
            <person name="Shiraishi A."/>
            <person name="Nakayama K."/>
            <person name="Satake H."/>
        </authorList>
    </citation>
    <scope>NUCLEOTIDE SEQUENCE</scope>
</reference>
<reference evidence="2" key="2">
    <citation type="submission" date="2022-01" db="EMBL/GenBank/DDBJ databases">
        <authorList>
            <person name="Yamashiro T."/>
            <person name="Shiraishi A."/>
            <person name="Satake H."/>
            <person name="Nakayama K."/>
        </authorList>
    </citation>
    <scope>NUCLEOTIDE SEQUENCE</scope>
</reference>
<comment type="caution">
    <text evidence="2">The sequence shown here is derived from an EMBL/GenBank/DDBJ whole genome shotgun (WGS) entry which is preliminary data.</text>
</comment>
<feature type="region of interest" description="Disordered" evidence="1">
    <location>
        <begin position="59"/>
        <end position="83"/>
    </location>
</feature>
<keyword evidence="3" id="KW-1185">Reference proteome</keyword>
<dbReference type="EMBL" id="BQNB010018437">
    <property type="protein sequence ID" value="GJT74383.1"/>
    <property type="molecule type" value="Genomic_DNA"/>
</dbReference>
<gene>
    <name evidence="2" type="ORF">Tco_1041108</name>
</gene>
<name>A0ABQ5GF76_9ASTR</name>
<evidence type="ECO:0008006" key="4">
    <source>
        <dbReference type="Google" id="ProtNLM"/>
    </source>
</evidence>
<evidence type="ECO:0000313" key="2">
    <source>
        <dbReference type="EMBL" id="GJT74383.1"/>
    </source>
</evidence>
<evidence type="ECO:0000313" key="3">
    <source>
        <dbReference type="Proteomes" id="UP001151760"/>
    </source>
</evidence>
<proteinExistence type="predicted"/>
<sequence length="500" mass="56238">MFEFRRGQGAMGRGVKRRVANPKMCGSSILPPSFLHLAKLGPFDGEFGTMFNANSTGYSSCQSNDSDGDQGTISDHTVQDNPTNIPSIEQVTIATQTTQPQMPEHQQTVDPSCAHGLVYDDTCILSYRICRESALVYWQVEGEYGRDQGSRLGMWKSKMDSLFFSLRHIRIFSSMILKLLCPSSKFSIKRGLRQGDPLSPFWFINIMEGLHLALKDVVQSGLLRGTKVMTSLDKGGLGVGSLKAFNLALLQKWRWRLVNNLDVLWACVIKAIHGIDAGMDGEGCKTKGGQNEEALLSMVAEIGNVSLSNQPDSWHRSINPSGIFTTRTWMPIEEDVKLKRKRTPHRDKLLKRERKADEKRTIRVTTIERETFREDHNIGGSRQRFEMPFKVTGLSNHGQSLGSEISANSQMRAKRKPAHKSKDATLTIWKPLSRIIRQQDHRGNPTGGYEGIRRFEDYHGDGNMDGSLAAKEKGRVEHFGITLKEEEEGKHKLMHTSYCQ</sequence>
<protein>
    <recommendedName>
        <fullName evidence="4">Reverse transcriptase domain-containing protein</fullName>
    </recommendedName>
</protein>
<dbReference type="Proteomes" id="UP001151760">
    <property type="component" value="Unassembled WGS sequence"/>
</dbReference>
<evidence type="ECO:0000256" key="1">
    <source>
        <dbReference type="SAM" id="MobiDB-lite"/>
    </source>
</evidence>